<dbReference type="Pfam" id="PF12833">
    <property type="entry name" value="HTH_18"/>
    <property type="match status" value="1"/>
</dbReference>
<evidence type="ECO:0000256" key="1">
    <source>
        <dbReference type="ARBA" id="ARBA00023015"/>
    </source>
</evidence>
<dbReference type="InterPro" id="IPR018062">
    <property type="entry name" value="HTH_AraC-typ_CS"/>
</dbReference>
<dbReference type="PANTHER" id="PTHR43280:SF28">
    <property type="entry name" value="HTH-TYPE TRANSCRIPTIONAL ACTIVATOR RHAS"/>
    <property type="match status" value="1"/>
</dbReference>
<keyword evidence="1" id="KW-0805">Transcription regulation</keyword>
<dbReference type="InterPro" id="IPR003313">
    <property type="entry name" value="AraC-bd"/>
</dbReference>
<evidence type="ECO:0000256" key="4">
    <source>
        <dbReference type="ARBA" id="ARBA00023163"/>
    </source>
</evidence>
<dbReference type="RefSeq" id="WP_108601731.1">
    <property type="nucleotide sequence ID" value="NZ_CP026604.1"/>
</dbReference>
<dbReference type="Pfam" id="PF02311">
    <property type="entry name" value="AraC_binding"/>
    <property type="match status" value="1"/>
</dbReference>
<dbReference type="InterPro" id="IPR009057">
    <property type="entry name" value="Homeodomain-like_sf"/>
</dbReference>
<keyword evidence="7" id="KW-1185">Reference proteome</keyword>
<keyword evidence="4" id="KW-0804">Transcription</keyword>
<evidence type="ECO:0000259" key="5">
    <source>
        <dbReference type="PROSITE" id="PS01124"/>
    </source>
</evidence>
<proteinExistence type="predicted"/>
<dbReference type="PROSITE" id="PS01124">
    <property type="entry name" value="HTH_ARAC_FAMILY_2"/>
    <property type="match status" value="1"/>
</dbReference>
<dbReference type="SUPFAM" id="SSF51215">
    <property type="entry name" value="Regulatory protein AraC"/>
    <property type="match status" value="1"/>
</dbReference>
<dbReference type="SUPFAM" id="SSF46689">
    <property type="entry name" value="Homeodomain-like"/>
    <property type="match status" value="2"/>
</dbReference>
<dbReference type="PROSITE" id="PS00041">
    <property type="entry name" value="HTH_ARAC_FAMILY_1"/>
    <property type="match status" value="1"/>
</dbReference>
<evidence type="ECO:0000313" key="6">
    <source>
        <dbReference type="EMBL" id="AWB65656.1"/>
    </source>
</evidence>
<name>A0A2S0VN80_9ALTE</name>
<dbReference type="PRINTS" id="PR00032">
    <property type="entry name" value="HTHARAC"/>
</dbReference>
<dbReference type="GO" id="GO:0043565">
    <property type="term" value="F:sequence-specific DNA binding"/>
    <property type="evidence" value="ECO:0007669"/>
    <property type="project" value="InterPro"/>
</dbReference>
<evidence type="ECO:0000313" key="7">
    <source>
        <dbReference type="Proteomes" id="UP000244441"/>
    </source>
</evidence>
<dbReference type="Gene3D" id="2.60.120.280">
    <property type="entry name" value="Regulatory protein AraC"/>
    <property type="match status" value="1"/>
</dbReference>
<sequence length="281" mass="32907">MQQLKPVEKINAHTYWENIKVDPILSSMRGHVHCTYYSELDKKWCREQINDPYCRLYLVSKGRGHLLIQDKEITLEPGYLYLIPSNTQHSHSCDSEIHFYWCHFQVESGYGLDLFDILELPIRCKTQEPNTDEQLMQRLVELNSDSATWRILQRSACLLNLLAPFFKTAVETDMLDSKVDYFLVIRFINEHLDQAITLEQLAAINKASPEHFNRKFKQVFGIPPIAYVTKKRIQKSQALLQDTQFPVKKVGALCGFTDPYHFSKMFKKYVGVSPNHYRKKK</sequence>
<organism evidence="6 7">
    <name type="scientific">Saccharobesus litoralis</name>
    <dbReference type="NCBI Taxonomy" id="2172099"/>
    <lineage>
        <taxon>Bacteria</taxon>
        <taxon>Pseudomonadati</taxon>
        <taxon>Pseudomonadota</taxon>
        <taxon>Gammaproteobacteria</taxon>
        <taxon>Alteromonadales</taxon>
        <taxon>Alteromonadaceae</taxon>
        <taxon>Saccharobesus</taxon>
    </lineage>
</organism>
<dbReference type="KEGG" id="cate:C2869_04035"/>
<dbReference type="InterPro" id="IPR018060">
    <property type="entry name" value="HTH_AraC"/>
</dbReference>
<keyword evidence="2" id="KW-0238">DNA-binding</keyword>
<dbReference type="Gene3D" id="1.10.10.60">
    <property type="entry name" value="Homeodomain-like"/>
    <property type="match status" value="2"/>
</dbReference>
<dbReference type="PANTHER" id="PTHR43280">
    <property type="entry name" value="ARAC-FAMILY TRANSCRIPTIONAL REGULATOR"/>
    <property type="match status" value="1"/>
</dbReference>
<dbReference type="EMBL" id="CP026604">
    <property type="protein sequence ID" value="AWB65656.1"/>
    <property type="molecule type" value="Genomic_DNA"/>
</dbReference>
<evidence type="ECO:0000256" key="2">
    <source>
        <dbReference type="ARBA" id="ARBA00023125"/>
    </source>
</evidence>
<dbReference type="SMART" id="SM00342">
    <property type="entry name" value="HTH_ARAC"/>
    <property type="match status" value="1"/>
</dbReference>
<dbReference type="InterPro" id="IPR020449">
    <property type="entry name" value="Tscrpt_reg_AraC-type_HTH"/>
</dbReference>
<dbReference type="OrthoDB" id="9783876at2"/>
<reference evidence="6 7" key="1">
    <citation type="submission" date="2018-01" db="EMBL/GenBank/DDBJ databases">
        <title>Genome sequence of a Cantenovulum-like bacteria.</title>
        <authorList>
            <person name="Tan W.R."/>
            <person name="Lau N.-S."/>
            <person name="Go F."/>
            <person name="Amirul A.-A.A."/>
        </authorList>
    </citation>
    <scope>NUCLEOTIDE SEQUENCE [LARGE SCALE GENOMIC DNA]</scope>
    <source>
        <strain evidence="6 7">CCB-QB4</strain>
    </source>
</reference>
<evidence type="ECO:0000256" key="3">
    <source>
        <dbReference type="ARBA" id="ARBA00023159"/>
    </source>
</evidence>
<dbReference type="InterPro" id="IPR037923">
    <property type="entry name" value="HTH-like"/>
</dbReference>
<feature type="domain" description="HTH araC/xylS-type" evidence="5">
    <location>
        <begin position="182"/>
        <end position="280"/>
    </location>
</feature>
<keyword evidence="3" id="KW-0010">Activator</keyword>
<accession>A0A2S0VN80</accession>
<protein>
    <recommendedName>
        <fullName evidence="5">HTH araC/xylS-type domain-containing protein</fullName>
    </recommendedName>
</protein>
<dbReference type="Proteomes" id="UP000244441">
    <property type="component" value="Chromosome"/>
</dbReference>
<dbReference type="AlphaFoldDB" id="A0A2S0VN80"/>
<gene>
    <name evidence="6" type="ORF">C2869_04035</name>
</gene>
<dbReference type="GO" id="GO:0003700">
    <property type="term" value="F:DNA-binding transcription factor activity"/>
    <property type="evidence" value="ECO:0007669"/>
    <property type="project" value="InterPro"/>
</dbReference>